<keyword evidence="2" id="KW-1185">Reference proteome</keyword>
<dbReference type="Proteomes" id="UP000824120">
    <property type="component" value="Chromosome 3"/>
</dbReference>
<comment type="caution">
    <text evidence="1">The sequence shown here is derived from an EMBL/GenBank/DDBJ whole genome shotgun (WGS) entry which is preliminary data.</text>
</comment>
<evidence type="ECO:0000313" key="2">
    <source>
        <dbReference type="Proteomes" id="UP000824120"/>
    </source>
</evidence>
<accession>A0A9J5ZYZ3</accession>
<feature type="non-terminal residue" evidence="1">
    <location>
        <position position="1"/>
    </location>
</feature>
<name>A0A9J5ZYZ3_SOLCO</name>
<organism evidence="1 2">
    <name type="scientific">Solanum commersonii</name>
    <name type="common">Commerson's wild potato</name>
    <name type="synonym">Commerson's nightshade</name>
    <dbReference type="NCBI Taxonomy" id="4109"/>
    <lineage>
        <taxon>Eukaryota</taxon>
        <taxon>Viridiplantae</taxon>
        <taxon>Streptophyta</taxon>
        <taxon>Embryophyta</taxon>
        <taxon>Tracheophyta</taxon>
        <taxon>Spermatophyta</taxon>
        <taxon>Magnoliopsida</taxon>
        <taxon>eudicotyledons</taxon>
        <taxon>Gunneridae</taxon>
        <taxon>Pentapetalae</taxon>
        <taxon>asterids</taxon>
        <taxon>lamiids</taxon>
        <taxon>Solanales</taxon>
        <taxon>Solanaceae</taxon>
        <taxon>Solanoideae</taxon>
        <taxon>Solaneae</taxon>
        <taxon>Solanum</taxon>
    </lineage>
</organism>
<dbReference type="EMBL" id="JACXVP010000003">
    <property type="protein sequence ID" value="KAG5617156.1"/>
    <property type="molecule type" value="Genomic_DNA"/>
</dbReference>
<evidence type="ECO:0000313" key="1">
    <source>
        <dbReference type="EMBL" id="KAG5617156.1"/>
    </source>
</evidence>
<dbReference type="AlphaFoldDB" id="A0A9J5ZYZ3"/>
<sequence length="154" mass="17918">MKSKACYFTLLSYFLNIENFSCTDRNAILCSMYALQWISYLNNLQILTNGHLNIETLKKFHSKIIFNPGLSATHLFPSNRCCLWPSNGYYQLFDKIHDRNVNVMIRSYVNNKFYQDANFVYLACFGFHNLRGQIDDAVGKKGLDSDLFIRNCIV</sequence>
<proteinExistence type="predicted"/>
<reference evidence="1 2" key="1">
    <citation type="submission" date="2020-09" db="EMBL/GenBank/DDBJ databases">
        <title>De no assembly of potato wild relative species, Solanum commersonii.</title>
        <authorList>
            <person name="Cho K."/>
        </authorList>
    </citation>
    <scope>NUCLEOTIDE SEQUENCE [LARGE SCALE GENOMIC DNA]</scope>
    <source>
        <strain evidence="1">LZ3.2</strain>
        <tissue evidence="1">Leaf</tissue>
    </source>
</reference>
<protein>
    <submittedName>
        <fullName evidence="1">Uncharacterized protein</fullName>
    </submittedName>
</protein>
<gene>
    <name evidence="1" type="ORF">H5410_016980</name>
</gene>